<dbReference type="SMART" id="SM00387">
    <property type="entry name" value="HATPase_c"/>
    <property type="match status" value="1"/>
</dbReference>
<dbReference type="EMBL" id="JACJKY010000007">
    <property type="protein sequence ID" value="MBM6920697.1"/>
    <property type="molecule type" value="Genomic_DNA"/>
</dbReference>
<dbReference type="SMART" id="SM00304">
    <property type="entry name" value="HAMP"/>
    <property type="match status" value="1"/>
</dbReference>
<evidence type="ECO:0000313" key="12">
    <source>
        <dbReference type="EMBL" id="MBM6920697.1"/>
    </source>
</evidence>
<dbReference type="InterPro" id="IPR003594">
    <property type="entry name" value="HATPase_dom"/>
</dbReference>
<evidence type="ECO:0000256" key="4">
    <source>
        <dbReference type="ARBA" id="ARBA00022553"/>
    </source>
</evidence>
<evidence type="ECO:0000256" key="6">
    <source>
        <dbReference type="ARBA" id="ARBA00022777"/>
    </source>
</evidence>
<evidence type="ECO:0000256" key="8">
    <source>
        <dbReference type="ARBA" id="ARBA00023136"/>
    </source>
</evidence>
<evidence type="ECO:0000259" key="11">
    <source>
        <dbReference type="PROSITE" id="PS50885"/>
    </source>
</evidence>
<evidence type="ECO:0000256" key="2">
    <source>
        <dbReference type="ARBA" id="ARBA00004370"/>
    </source>
</evidence>
<comment type="catalytic activity">
    <reaction evidence="1">
        <text>ATP + protein L-histidine = ADP + protein N-phospho-L-histidine.</text>
        <dbReference type="EC" id="2.7.13.3"/>
    </reaction>
</comment>
<dbReference type="FunFam" id="3.30.565.10:FF:000006">
    <property type="entry name" value="Sensor histidine kinase WalK"/>
    <property type="match status" value="1"/>
</dbReference>
<name>A0A939BE83_9FIRM</name>
<dbReference type="InterPro" id="IPR036097">
    <property type="entry name" value="HisK_dim/P_sf"/>
</dbReference>
<dbReference type="Gene3D" id="1.10.287.130">
    <property type="match status" value="1"/>
</dbReference>
<dbReference type="Proteomes" id="UP000774750">
    <property type="component" value="Unassembled WGS sequence"/>
</dbReference>
<evidence type="ECO:0000256" key="3">
    <source>
        <dbReference type="ARBA" id="ARBA00012438"/>
    </source>
</evidence>
<protein>
    <recommendedName>
        <fullName evidence="3">histidine kinase</fullName>
        <ecNumber evidence="3">2.7.13.3</ecNumber>
    </recommendedName>
</protein>
<keyword evidence="5" id="KW-0808">Transferase</keyword>
<dbReference type="Gene3D" id="6.10.340.10">
    <property type="match status" value="1"/>
</dbReference>
<keyword evidence="6 12" id="KW-0418">Kinase</keyword>
<dbReference type="InterPro" id="IPR050736">
    <property type="entry name" value="Sensor_HK_Regulatory"/>
</dbReference>
<dbReference type="AlphaFoldDB" id="A0A939BE83"/>
<proteinExistence type="predicted"/>
<evidence type="ECO:0000256" key="9">
    <source>
        <dbReference type="SAM" id="Phobius"/>
    </source>
</evidence>
<dbReference type="RefSeq" id="WP_204445859.1">
    <property type="nucleotide sequence ID" value="NZ_JACJKY010000007.1"/>
</dbReference>
<dbReference type="PRINTS" id="PR00344">
    <property type="entry name" value="BCTRLSENSOR"/>
</dbReference>
<dbReference type="GO" id="GO:0000155">
    <property type="term" value="F:phosphorelay sensor kinase activity"/>
    <property type="evidence" value="ECO:0007669"/>
    <property type="project" value="InterPro"/>
</dbReference>
<keyword evidence="7" id="KW-0902">Two-component regulatory system</keyword>
<dbReference type="PANTHER" id="PTHR43711">
    <property type="entry name" value="TWO-COMPONENT HISTIDINE KINASE"/>
    <property type="match status" value="1"/>
</dbReference>
<dbReference type="SUPFAM" id="SSF158472">
    <property type="entry name" value="HAMP domain-like"/>
    <property type="match status" value="1"/>
</dbReference>
<dbReference type="FunFam" id="1.10.287.130:FF:000001">
    <property type="entry name" value="Two-component sensor histidine kinase"/>
    <property type="match status" value="1"/>
</dbReference>
<keyword evidence="4" id="KW-0597">Phosphoprotein</keyword>
<dbReference type="SMART" id="SM00388">
    <property type="entry name" value="HisKA"/>
    <property type="match status" value="1"/>
</dbReference>
<dbReference type="InterPro" id="IPR003660">
    <property type="entry name" value="HAMP_dom"/>
</dbReference>
<dbReference type="InterPro" id="IPR004358">
    <property type="entry name" value="Sig_transdc_His_kin-like_C"/>
</dbReference>
<feature type="transmembrane region" description="Helical" evidence="9">
    <location>
        <begin position="12"/>
        <end position="33"/>
    </location>
</feature>
<accession>A0A939BE83</accession>
<dbReference type="PROSITE" id="PS50885">
    <property type="entry name" value="HAMP"/>
    <property type="match status" value="1"/>
</dbReference>
<dbReference type="SUPFAM" id="SSF55874">
    <property type="entry name" value="ATPase domain of HSP90 chaperone/DNA topoisomerase II/histidine kinase"/>
    <property type="match status" value="1"/>
</dbReference>
<dbReference type="EC" id="2.7.13.3" evidence="3"/>
<dbReference type="PROSITE" id="PS50109">
    <property type="entry name" value="HIS_KIN"/>
    <property type="match status" value="1"/>
</dbReference>
<keyword evidence="9" id="KW-0812">Transmembrane</keyword>
<dbReference type="Pfam" id="PF00672">
    <property type="entry name" value="HAMP"/>
    <property type="match status" value="1"/>
</dbReference>
<feature type="domain" description="HAMP" evidence="11">
    <location>
        <begin position="193"/>
        <end position="245"/>
    </location>
</feature>
<dbReference type="CDD" id="cd00082">
    <property type="entry name" value="HisKA"/>
    <property type="match status" value="1"/>
</dbReference>
<evidence type="ECO:0000256" key="5">
    <source>
        <dbReference type="ARBA" id="ARBA00022679"/>
    </source>
</evidence>
<keyword evidence="9" id="KW-1133">Transmembrane helix</keyword>
<reference evidence="12" key="1">
    <citation type="submission" date="2020-08" db="EMBL/GenBank/DDBJ databases">
        <authorList>
            <person name="Cejkova D."/>
            <person name="Kubasova T."/>
            <person name="Jahodarova E."/>
            <person name="Rychlik I."/>
        </authorList>
    </citation>
    <scope>NUCLEOTIDE SEQUENCE</scope>
    <source>
        <strain evidence="12">An559</strain>
    </source>
</reference>
<keyword evidence="13" id="KW-1185">Reference proteome</keyword>
<organism evidence="12 13">
    <name type="scientific">Merdimmobilis hominis</name>
    <dbReference type="NCBI Taxonomy" id="2897707"/>
    <lineage>
        <taxon>Bacteria</taxon>
        <taxon>Bacillati</taxon>
        <taxon>Bacillota</taxon>
        <taxon>Clostridia</taxon>
        <taxon>Eubacteriales</taxon>
        <taxon>Oscillospiraceae</taxon>
        <taxon>Merdimmobilis</taxon>
    </lineage>
</organism>
<dbReference type="InterPro" id="IPR005467">
    <property type="entry name" value="His_kinase_dom"/>
</dbReference>
<dbReference type="Pfam" id="PF00512">
    <property type="entry name" value="HisKA"/>
    <property type="match status" value="1"/>
</dbReference>
<comment type="caution">
    <text evidence="12">The sequence shown here is derived from an EMBL/GenBank/DDBJ whole genome shotgun (WGS) entry which is preliminary data.</text>
</comment>
<dbReference type="SUPFAM" id="SSF47384">
    <property type="entry name" value="Homodimeric domain of signal transducing histidine kinase"/>
    <property type="match status" value="1"/>
</dbReference>
<dbReference type="InterPro" id="IPR003661">
    <property type="entry name" value="HisK_dim/P_dom"/>
</dbReference>
<feature type="transmembrane region" description="Helical" evidence="9">
    <location>
        <begin position="166"/>
        <end position="192"/>
    </location>
</feature>
<gene>
    <name evidence="12" type="ORF">H6A12_05955</name>
</gene>
<evidence type="ECO:0000256" key="7">
    <source>
        <dbReference type="ARBA" id="ARBA00023012"/>
    </source>
</evidence>
<evidence type="ECO:0000313" key="13">
    <source>
        <dbReference type="Proteomes" id="UP000774750"/>
    </source>
</evidence>
<evidence type="ECO:0000259" key="10">
    <source>
        <dbReference type="PROSITE" id="PS50109"/>
    </source>
</evidence>
<evidence type="ECO:0000256" key="1">
    <source>
        <dbReference type="ARBA" id="ARBA00000085"/>
    </source>
</evidence>
<feature type="domain" description="Histidine kinase" evidence="10">
    <location>
        <begin position="253"/>
        <end position="469"/>
    </location>
</feature>
<dbReference type="GO" id="GO:0016020">
    <property type="term" value="C:membrane"/>
    <property type="evidence" value="ECO:0007669"/>
    <property type="project" value="UniProtKB-SubCell"/>
</dbReference>
<dbReference type="CDD" id="cd06225">
    <property type="entry name" value="HAMP"/>
    <property type="match status" value="1"/>
</dbReference>
<sequence length="496" mass="54880">MAVKSITQRWIINSLSVILIVILLSAIAFTFSIQNFYYTAARTAITSRVNVVSGVLLRMADDSSVDFTAELRDIVENSDEKDQFEITAINHSGQVALSSSGFSYTRQEPMPDYDEALTSADGMGYYVGKNQSGESIMAVSLMLPNTMTEYSAIRYVVSLENINMLLIIYVLVFFLVALIVIALVMISGLYFVKSIVIPVREVSAAAKRFATGDMTTRIVKKSDDELGDLTDVINFMASEISASEDMKNEFISSVSHELRTPLTAIKGWSETLMTLGDSPEDKETMKKGMRIITGETERLSGMVEELLDFSRMQSGRLTLVKSTMDVLAELGDAVLMYAERARREGIHLIYEEPMEMMPMFGDKNRLRQVFINVIDNALKYSDSGDTVTIQARMQDGIIIISVADTGCGISAEDLPKVKTKFFKANHTRRGSGIGLAVADEIVQMHDGELQIESEVGKGTTVTIRLPVNLKKGEIRETEITTPAEQTETMQQGKESV</sequence>
<dbReference type="Gene3D" id="3.30.565.10">
    <property type="entry name" value="Histidine kinase-like ATPase, C-terminal domain"/>
    <property type="match status" value="1"/>
</dbReference>
<dbReference type="InterPro" id="IPR036890">
    <property type="entry name" value="HATPase_C_sf"/>
</dbReference>
<dbReference type="PANTHER" id="PTHR43711:SF1">
    <property type="entry name" value="HISTIDINE KINASE 1"/>
    <property type="match status" value="1"/>
</dbReference>
<keyword evidence="8 9" id="KW-0472">Membrane</keyword>
<reference evidence="12" key="2">
    <citation type="journal article" date="2021" name="Sci. Rep.">
        <title>The distribution of antibiotic resistance genes in chicken gut microbiota commensals.</title>
        <authorList>
            <person name="Juricova H."/>
            <person name="Matiasovicova J."/>
            <person name="Kubasova T."/>
            <person name="Cejkova D."/>
            <person name="Rychlik I."/>
        </authorList>
    </citation>
    <scope>NUCLEOTIDE SEQUENCE</scope>
    <source>
        <strain evidence="12">An559</strain>
    </source>
</reference>
<dbReference type="Pfam" id="PF02518">
    <property type="entry name" value="HATPase_c"/>
    <property type="match status" value="1"/>
</dbReference>
<comment type="subcellular location">
    <subcellularLocation>
        <location evidence="2">Membrane</location>
    </subcellularLocation>
</comment>